<gene>
    <name evidence="2" type="ORF">RchiOBHm_Chr4g0399101</name>
</gene>
<keyword evidence="3" id="KW-1185">Reference proteome</keyword>
<dbReference type="Gramene" id="PRQ37124">
    <property type="protein sequence ID" value="PRQ37124"/>
    <property type="gene ID" value="RchiOBHm_Chr4g0399101"/>
</dbReference>
<evidence type="ECO:0000313" key="2">
    <source>
        <dbReference type="EMBL" id="PRQ37124.1"/>
    </source>
</evidence>
<accession>A0A2P6QSH3</accession>
<organism evidence="2 3">
    <name type="scientific">Rosa chinensis</name>
    <name type="common">China rose</name>
    <dbReference type="NCBI Taxonomy" id="74649"/>
    <lineage>
        <taxon>Eukaryota</taxon>
        <taxon>Viridiplantae</taxon>
        <taxon>Streptophyta</taxon>
        <taxon>Embryophyta</taxon>
        <taxon>Tracheophyta</taxon>
        <taxon>Spermatophyta</taxon>
        <taxon>Magnoliopsida</taxon>
        <taxon>eudicotyledons</taxon>
        <taxon>Gunneridae</taxon>
        <taxon>Pentapetalae</taxon>
        <taxon>rosids</taxon>
        <taxon>fabids</taxon>
        <taxon>Rosales</taxon>
        <taxon>Rosaceae</taxon>
        <taxon>Rosoideae</taxon>
        <taxon>Rosoideae incertae sedis</taxon>
        <taxon>Rosa</taxon>
    </lineage>
</organism>
<dbReference type="EMBL" id="PDCK01000042">
    <property type="protein sequence ID" value="PRQ37124.1"/>
    <property type="molecule type" value="Genomic_DNA"/>
</dbReference>
<sequence length="69" mass="7902">MNLTDDAADVWHLFKHHYPNTWQGFSDLLMKEFGLQTRAKCQAALFKLSQNGSVADFKSKFNKLARRAG</sequence>
<name>A0A2P6QSH3_ROSCH</name>
<feature type="domain" description="Retrotransposon gag" evidence="1">
    <location>
        <begin position="2"/>
        <end position="68"/>
    </location>
</feature>
<comment type="caution">
    <text evidence="2">The sequence shown here is derived from an EMBL/GenBank/DDBJ whole genome shotgun (WGS) entry which is preliminary data.</text>
</comment>
<protein>
    <submittedName>
        <fullName evidence="2">Putative retrotransposon gag domain-containing protein</fullName>
    </submittedName>
</protein>
<proteinExistence type="predicted"/>
<reference evidence="2 3" key="1">
    <citation type="journal article" date="2018" name="Nat. Genet.">
        <title>The Rosa genome provides new insights in the design of modern roses.</title>
        <authorList>
            <person name="Bendahmane M."/>
        </authorList>
    </citation>
    <scope>NUCLEOTIDE SEQUENCE [LARGE SCALE GENOMIC DNA]</scope>
    <source>
        <strain evidence="3">cv. Old Blush</strain>
    </source>
</reference>
<dbReference type="Pfam" id="PF03732">
    <property type="entry name" value="Retrotrans_gag"/>
    <property type="match status" value="1"/>
</dbReference>
<evidence type="ECO:0000259" key="1">
    <source>
        <dbReference type="Pfam" id="PF03732"/>
    </source>
</evidence>
<dbReference type="AlphaFoldDB" id="A0A2P6QSH3"/>
<dbReference type="Proteomes" id="UP000238479">
    <property type="component" value="Chromosome 4"/>
</dbReference>
<evidence type="ECO:0000313" key="3">
    <source>
        <dbReference type="Proteomes" id="UP000238479"/>
    </source>
</evidence>
<dbReference type="InterPro" id="IPR005162">
    <property type="entry name" value="Retrotrans_gag_dom"/>
</dbReference>